<dbReference type="VEuPathDB" id="VectorBase:CPIJ016259"/>
<dbReference type="VEuPathDB" id="VectorBase:CQUJHB008452"/>
<gene>
    <name evidence="3" type="primary">6050148</name>
    <name evidence="2" type="ORF">CpipJ_CPIJ016259</name>
</gene>
<evidence type="ECO:0000259" key="1">
    <source>
        <dbReference type="PROSITE" id="PS50191"/>
    </source>
</evidence>
<dbReference type="EMBL" id="DS232602">
    <property type="protein sequence ID" value="EDS43950.1"/>
    <property type="molecule type" value="Genomic_DNA"/>
</dbReference>
<dbReference type="GO" id="GO:0016020">
    <property type="term" value="C:membrane"/>
    <property type="evidence" value="ECO:0007669"/>
    <property type="project" value="TreeGrafter"/>
</dbReference>
<dbReference type="PANTHER" id="PTHR10174">
    <property type="entry name" value="ALPHA-TOCOPHEROL TRANSFER PROTEIN-RELATED"/>
    <property type="match status" value="1"/>
</dbReference>
<dbReference type="GO" id="GO:1902936">
    <property type="term" value="F:phosphatidylinositol bisphosphate binding"/>
    <property type="evidence" value="ECO:0007669"/>
    <property type="project" value="TreeGrafter"/>
</dbReference>
<sequence>MASFTVEKCPQSYDEYKFVLDALHLEKARNELNETDENRAQSLAQMREWIAKHPHINKCRTDSMFLLRFLRMRKFSVPMAQESLERYLTALRSFPQWFRNLDPLDEEIRHLNKAGVLTNLGRDSLGRTIVLIRVHAFDTERFTSADLIRQIMLLLETTTDEEESQINGYVAIADYEAVSLKLLSVWSLADVSNAAESLFQSFPLRIQEIHAIGVPRFLKIVIDLTLSYMSEKIRNRVYCHKSLDDAKKHLELSLLTTDYEGGTQNPDQLAEDFIKCAERKRNQLLLMDEMEIDTSRYHFGGQQNTVLSEIETGMVGSFKKLNVD</sequence>
<reference evidence="2" key="1">
    <citation type="submission" date="2007-03" db="EMBL/GenBank/DDBJ databases">
        <title>Annotation of Culex pipiens quinquefasciatus.</title>
        <authorList>
            <consortium name="The Broad Institute Genome Sequencing Platform"/>
            <person name="Atkinson P.W."/>
            <person name="Hemingway J."/>
            <person name="Christensen B.M."/>
            <person name="Higgs S."/>
            <person name="Kodira C."/>
            <person name="Hannick L."/>
            <person name="Megy K."/>
            <person name="O'Leary S."/>
            <person name="Pearson M."/>
            <person name="Haas B.J."/>
            <person name="Mauceli E."/>
            <person name="Wortman J.R."/>
            <person name="Lee N.H."/>
            <person name="Guigo R."/>
            <person name="Stanke M."/>
            <person name="Alvarado L."/>
            <person name="Amedeo P."/>
            <person name="Antoine C.H."/>
            <person name="Arensburger P."/>
            <person name="Bidwell S.L."/>
            <person name="Crawford M."/>
            <person name="Camaro F."/>
            <person name="Devon K."/>
            <person name="Engels R."/>
            <person name="Hammond M."/>
            <person name="Howarth C."/>
            <person name="Koehrsen M."/>
            <person name="Lawson D."/>
            <person name="Montgomery P."/>
            <person name="Nene V."/>
            <person name="Nusbaum C."/>
            <person name="Puiu D."/>
            <person name="Romero-Severson J."/>
            <person name="Severson D.W."/>
            <person name="Shumway M."/>
            <person name="Sisk P."/>
            <person name="Stolte C."/>
            <person name="Zeng Q."/>
            <person name="Eisenstadt E."/>
            <person name="Fraser-Liggett C."/>
            <person name="Strausberg R."/>
            <person name="Galagan J."/>
            <person name="Birren B."/>
            <person name="Collins F.H."/>
        </authorList>
    </citation>
    <scope>NUCLEOTIDE SEQUENCE [LARGE SCALE GENOMIC DNA]</scope>
    <source>
        <strain evidence="2">JHB</strain>
    </source>
</reference>
<dbReference type="CDD" id="cd00170">
    <property type="entry name" value="SEC14"/>
    <property type="match status" value="1"/>
</dbReference>
<dbReference type="OMA" id="REKINCY"/>
<dbReference type="OrthoDB" id="1434354at2759"/>
<accession>B0XAY0</accession>
<dbReference type="InParanoid" id="B0XAY0"/>
<feature type="domain" description="CRAL-TRIO" evidence="1">
    <location>
        <begin position="104"/>
        <end position="267"/>
    </location>
</feature>
<dbReference type="Pfam" id="PF00650">
    <property type="entry name" value="CRAL_TRIO"/>
    <property type="match status" value="1"/>
</dbReference>
<reference evidence="3" key="2">
    <citation type="submission" date="2020-05" db="UniProtKB">
        <authorList>
            <consortium name="EnsemblMetazoa"/>
        </authorList>
    </citation>
    <scope>IDENTIFICATION</scope>
    <source>
        <strain evidence="3">JHB</strain>
    </source>
</reference>
<keyword evidence="4" id="KW-1185">Reference proteome</keyword>
<evidence type="ECO:0000313" key="4">
    <source>
        <dbReference type="Proteomes" id="UP000002320"/>
    </source>
</evidence>
<dbReference type="InterPro" id="IPR011074">
    <property type="entry name" value="CRAL/TRIO_N_dom"/>
</dbReference>
<dbReference type="SMART" id="SM01100">
    <property type="entry name" value="CRAL_TRIO_N"/>
    <property type="match status" value="1"/>
</dbReference>
<proteinExistence type="predicted"/>
<dbReference type="HOGENOM" id="CLU_046597_2_0_1"/>
<dbReference type="InterPro" id="IPR036865">
    <property type="entry name" value="CRAL-TRIO_dom_sf"/>
</dbReference>
<dbReference type="SUPFAM" id="SSF52087">
    <property type="entry name" value="CRAL/TRIO domain"/>
    <property type="match status" value="1"/>
</dbReference>
<dbReference type="SUPFAM" id="SSF46938">
    <property type="entry name" value="CRAL/TRIO N-terminal domain"/>
    <property type="match status" value="1"/>
</dbReference>
<name>B0XAY0_CULQU</name>
<protein>
    <recommendedName>
        <fullName evidence="1">CRAL-TRIO domain-containing protein</fullName>
    </recommendedName>
</protein>
<dbReference type="Proteomes" id="UP000002320">
    <property type="component" value="Unassembled WGS sequence"/>
</dbReference>
<dbReference type="InterPro" id="IPR001251">
    <property type="entry name" value="CRAL-TRIO_dom"/>
</dbReference>
<dbReference type="KEGG" id="cqu:CpipJ_CPIJ016259"/>
<dbReference type="Gene3D" id="1.10.8.20">
    <property type="entry name" value="N-terminal domain of phosphatidylinositol transfer protein sec14p"/>
    <property type="match status" value="1"/>
</dbReference>
<dbReference type="PRINTS" id="PR00180">
    <property type="entry name" value="CRETINALDHBP"/>
</dbReference>
<evidence type="ECO:0000313" key="3">
    <source>
        <dbReference type="EnsemblMetazoa" id="CPIJ016259-PA"/>
    </source>
</evidence>
<dbReference type="EnsemblMetazoa" id="CPIJ016259-RA">
    <property type="protein sequence ID" value="CPIJ016259-PA"/>
    <property type="gene ID" value="CPIJ016259"/>
</dbReference>
<organism>
    <name type="scientific">Culex quinquefasciatus</name>
    <name type="common">Southern house mosquito</name>
    <name type="synonym">Culex pungens</name>
    <dbReference type="NCBI Taxonomy" id="7176"/>
    <lineage>
        <taxon>Eukaryota</taxon>
        <taxon>Metazoa</taxon>
        <taxon>Ecdysozoa</taxon>
        <taxon>Arthropoda</taxon>
        <taxon>Hexapoda</taxon>
        <taxon>Insecta</taxon>
        <taxon>Pterygota</taxon>
        <taxon>Neoptera</taxon>
        <taxon>Endopterygota</taxon>
        <taxon>Diptera</taxon>
        <taxon>Nematocera</taxon>
        <taxon>Culicoidea</taxon>
        <taxon>Culicidae</taxon>
        <taxon>Culicinae</taxon>
        <taxon>Culicini</taxon>
        <taxon>Culex</taxon>
        <taxon>Culex</taxon>
    </lineage>
</organism>
<dbReference type="PANTHER" id="PTHR10174:SF166">
    <property type="entry name" value="LD40136P"/>
    <property type="match status" value="1"/>
</dbReference>
<dbReference type="Gene3D" id="3.40.525.10">
    <property type="entry name" value="CRAL-TRIO lipid binding domain"/>
    <property type="match status" value="1"/>
</dbReference>
<dbReference type="Gene3D" id="1.20.5.1200">
    <property type="entry name" value="Alpha-tocopherol transfer"/>
    <property type="match status" value="1"/>
</dbReference>
<dbReference type="PROSITE" id="PS50191">
    <property type="entry name" value="CRAL_TRIO"/>
    <property type="match status" value="1"/>
</dbReference>
<dbReference type="InterPro" id="IPR036273">
    <property type="entry name" value="CRAL/TRIO_N_dom_sf"/>
</dbReference>
<dbReference type="AlphaFoldDB" id="B0XAY0"/>
<evidence type="ECO:0000313" key="2">
    <source>
        <dbReference type="EMBL" id="EDS43950.1"/>
    </source>
</evidence>
<dbReference type="eggNOG" id="KOG1471">
    <property type="taxonomic scope" value="Eukaryota"/>
</dbReference>